<dbReference type="SUPFAM" id="SSF53335">
    <property type="entry name" value="S-adenosyl-L-methionine-dependent methyltransferases"/>
    <property type="match status" value="1"/>
</dbReference>
<accession>A0A8J4HA70</accession>
<dbReference type="Gene3D" id="3.40.50.150">
    <property type="entry name" value="Vaccinia Virus protein VP39"/>
    <property type="match status" value="1"/>
</dbReference>
<proteinExistence type="predicted"/>
<keyword evidence="1" id="KW-0489">Methyltransferase</keyword>
<reference evidence="1" key="1">
    <citation type="journal article" date="2020" name="mSystems">
        <title>Genome- and Community-Level Interaction Insights into Carbon Utilization and Element Cycling Functions of Hydrothermarchaeota in Hydrothermal Sediment.</title>
        <authorList>
            <person name="Zhou Z."/>
            <person name="Liu Y."/>
            <person name="Xu W."/>
            <person name="Pan J."/>
            <person name="Luo Z.H."/>
            <person name="Li M."/>
        </authorList>
    </citation>
    <scope>NUCLEOTIDE SEQUENCE</scope>
    <source>
        <strain evidence="1">SpSt-997</strain>
    </source>
</reference>
<dbReference type="GO" id="GO:0008168">
    <property type="term" value="F:methyltransferase activity"/>
    <property type="evidence" value="ECO:0007669"/>
    <property type="project" value="UniProtKB-KW"/>
</dbReference>
<sequence length="308" mass="35701">MTLFGDFLDEHHRRTHKWYQYFPVYETHFERFRNRHVTIFEIGVGEGGSLQQWKRYLGPFSIIVGLDIYPRCKQIEEDQIHIRIGSQTDLDFLSRVVAEFGNPDIVIDDGSHLQPHVNATFDFLYPLVAKNGVYLVEDLHAAYWPDHGGGLRRRGSFIETAKDYVDKMHADYIEDATVRSAAGDRTTSIHFYDSVVVFEVGERRVMGNQMTGDSALFNNEWTPPNETKESFNLIVENALRSLEKPSPERAAALEIEPSQAEHDRVRRLEAEINALRTSTSWRITMPLRALGRIFIQMRLKSLFYKHKL</sequence>
<dbReference type="GO" id="GO:0032259">
    <property type="term" value="P:methylation"/>
    <property type="evidence" value="ECO:0007669"/>
    <property type="project" value="UniProtKB-KW"/>
</dbReference>
<dbReference type="AlphaFoldDB" id="A0A8J4HA70"/>
<dbReference type="EMBL" id="DTQM01000156">
    <property type="protein sequence ID" value="HGC43115.1"/>
    <property type="molecule type" value="Genomic_DNA"/>
</dbReference>
<gene>
    <name evidence="1" type="ORF">ENY07_07845</name>
</gene>
<comment type="caution">
    <text evidence="1">The sequence shown here is derived from an EMBL/GenBank/DDBJ whole genome shotgun (WGS) entry which is preliminary data.</text>
</comment>
<name>A0A8J4HA70_9PROT</name>
<dbReference type="CDD" id="cd02440">
    <property type="entry name" value="AdoMet_MTases"/>
    <property type="match status" value="1"/>
</dbReference>
<dbReference type="InterPro" id="IPR029063">
    <property type="entry name" value="SAM-dependent_MTases_sf"/>
</dbReference>
<protein>
    <submittedName>
        <fullName evidence="1">Class I SAM-dependent methyltransferase</fullName>
    </submittedName>
</protein>
<organism evidence="1">
    <name type="scientific">Acidicaldus sp</name>
    <dbReference type="NCBI Taxonomy" id="1872105"/>
    <lineage>
        <taxon>Bacteria</taxon>
        <taxon>Pseudomonadati</taxon>
        <taxon>Pseudomonadota</taxon>
        <taxon>Alphaproteobacteria</taxon>
        <taxon>Acetobacterales</taxon>
        <taxon>Acetobacteraceae</taxon>
        <taxon>Acidicaldus</taxon>
    </lineage>
</organism>
<evidence type="ECO:0000313" key="1">
    <source>
        <dbReference type="EMBL" id="HGC43115.1"/>
    </source>
</evidence>
<keyword evidence="1" id="KW-0808">Transferase</keyword>